<organism evidence="3 4">
    <name type="scientific">Streptomyces armeniacus</name>
    <dbReference type="NCBI Taxonomy" id="83291"/>
    <lineage>
        <taxon>Bacteria</taxon>
        <taxon>Bacillati</taxon>
        <taxon>Actinomycetota</taxon>
        <taxon>Actinomycetes</taxon>
        <taxon>Kitasatosporales</taxon>
        <taxon>Streptomycetaceae</taxon>
        <taxon>Streptomyces</taxon>
    </lineage>
</organism>
<name>A0A345XYC0_9ACTN</name>
<dbReference type="Proteomes" id="UP000254425">
    <property type="component" value="Chromosome"/>
</dbReference>
<evidence type="ECO:0000313" key="4">
    <source>
        <dbReference type="Proteomes" id="UP000254425"/>
    </source>
</evidence>
<dbReference type="Gene3D" id="3.40.50.720">
    <property type="entry name" value="NAD(P)-binding Rossmann-like Domain"/>
    <property type="match status" value="1"/>
</dbReference>
<dbReference type="InterPro" id="IPR001509">
    <property type="entry name" value="Epimerase_deHydtase"/>
</dbReference>
<evidence type="ECO:0000256" key="1">
    <source>
        <dbReference type="ARBA" id="ARBA00007637"/>
    </source>
</evidence>
<dbReference type="EMBL" id="CP031320">
    <property type="protein sequence ID" value="AXK36636.1"/>
    <property type="molecule type" value="Genomic_DNA"/>
</dbReference>
<evidence type="ECO:0000313" key="3">
    <source>
        <dbReference type="EMBL" id="AXK36636.1"/>
    </source>
</evidence>
<sequence length="260" mass="28239">MRIVGNGFVASHLREAFDGRFPRVTAIAAGVSSTSVAVAEEFDREAHLLYEVLRESCRERRTVVFFSTASFAMYGAPEAPAAETDPVFPPSVYGRHKLALESCVRSSGADHLILRLSHLIGPRQRAHQLLPALVRQIESGEVTVYDGVYRDLVDVYDLLHALDRLLTDGVTGETLNVVSGRPESVEDIIDGIEKRLGTSVERTRVPGHGAPSRTPVSTARLRKLVPDFTAGSGPPGAYLDRVLDAYVPLYATGQQYAAPG</sequence>
<feature type="domain" description="NAD-dependent epimerase/dehydratase" evidence="2">
    <location>
        <begin position="13"/>
        <end position="177"/>
    </location>
</feature>
<dbReference type="Pfam" id="PF01370">
    <property type="entry name" value="Epimerase"/>
    <property type="match status" value="1"/>
</dbReference>
<dbReference type="InterPro" id="IPR036291">
    <property type="entry name" value="NAD(P)-bd_dom_sf"/>
</dbReference>
<keyword evidence="4" id="KW-1185">Reference proteome</keyword>
<dbReference type="SUPFAM" id="SSF51735">
    <property type="entry name" value="NAD(P)-binding Rossmann-fold domains"/>
    <property type="match status" value="1"/>
</dbReference>
<dbReference type="PANTHER" id="PTHR43000">
    <property type="entry name" value="DTDP-D-GLUCOSE 4,6-DEHYDRATASE-RELATED"/>
    <property type="match status" value="1"/>
</dbReference>
<gene>
    <name evidence="3" type="ORF">DVA86_32780</name>
</gene>
<proteinExistence type="inferred from homology"/>
<dbReference type="AlphaFoldDB" id="A0A345XYC0"/>
<accession>A0A345XYC0</accession>
<evidence type="ECO:0000259" key="2">
    <source>
        <dbReference type="Pfam" id="PF01370"/>
    </source>
</evidence>
<reference evidence="3 4" key="1">
    <citation type="submission" date="2018-07" db="EMBL/GenBank/DDBJ databases">
        <title>Draft genome of the type strain Streptomyces armeniacus ATCC 15676.</title>
        <authorList>
            <person name="Labana P."/>
            <person name="Gosse J.T."/>
            <person name="Boddy C.N."/>
        </authorList>
    </citation>
    <scope>NUCLEOTIDE SEQUENCE [LARGE SCALE GENOMIC DNA]</scope>
    <source>
        <strain evidence="3 4">ATCC 15676</strain>
    </source>
</reference>
<protein>
    <submittedName>
        <fullName evidence="3">NAD-dependent epimerase/dehydratase family protein</fullName>
    </submittedName>
</protein>
<comment type="similarity">
    <text evidence="1">Belongs to the NAD(P)-dependent epimerase/dehydratase family.</text>
</comment>
<dbReference type="KEGG" id="sarm:DVA86_32780"/>
<dbReference type="RefSeq" id="WP_208883688.1">
    <property type="nucleotide sequence ID" value="NZ_CP031320.1"/>
</dbReference>